<dbReference type="Proteomes" id="UP000000267">
    <property type="component" value="Unassembled WGS sequence"/>
</dbReference>
<dbReference type="PhylomeDB" id="A7TTG1"/>
<dbReference type="InterPro" id="IPR035979">
    <property type="entry name" value="RBD_domain_sf"/>
</dbReference>
<proteinExistence type="predicted"/>
<dbReference type="Gene3D" id="3.30.70.330">
    <property type="match status" value="2"/>
</dbReference>
<reference evidence="7 8" key="1">
    <citation type="journal article" date="2007" name="Proc. Natl. Acad. Sci. U.S.A.">
        <title>Independent sorting-out of thousands of duplicated gene pairs in two yeast species descended from a whole-genome duplication.</title>
        <authorList>
            <person name="Scannell D.R."/>
            <person name="Frank A.C."/>
            <person name="Conant G.C."/>
            <person name="Byrne K.P."/>
            <person name="Woolfit M."/>
            <person name="Wolfe K.H."/>
        </authorList>
    </citation>
    <scope>NUCLEOTIDE SEQUENCE [LARGE SCALE GENOMIC DNA]</scope>
    <source>
        <strain evidence="8">ATCC 22028 / DSM 70294 / BCRC 21397 / CBS 2163 / NBRC 10782 / NRRL Y-8283 / UCD 57-17</strain>
    </source>
</reference>
<evidence type="ECO:0000256" key="3">
    <source>
        <dbReference type="ARBA" id="ARBA00022884"/>
    </source>
</evidence>
<dbReference type="eggNOG" id="KOG0131">
    <property type="taxonomic scope" value="Eukaryota"/>
</dbReference>
<dbReference type="InParanoid" id="A7TTG1"/>
<dbReference type="PROSITE" id="PS50102">
    <property type="entry name" value="RRM"/>
    <property type="match status" value="2"/>
</dbReference>
<organism evidence="8">
    <name type="scientific">Vanderwaltozyma polyspora (strain ATCC 22028 / DSM 70294 / BCRC 21397 / CBS 2163 / NBRC 10782 / NRRL Y-8283 / UCD 57-17)</name>
    <name type="common">Kluyveromyces polysporus</name>
    <dbReference type="NCBI Taxonomy" id="436907"/>
    <lineage>
        <taxon>Eukaryota</taxon>
        <taxon>Fungi</taxon>
        <taxon>Dikarya</taxon>
        <taxon>Ascomycota</taxon>
        <taxon>Saccharomycotina</taxon>
        <taxon>Saccharomycetes</taxon>
        <taxon>Saccharomycetales</taxon>
        <taxon>Saccharomycetaceae</taxon>
        <taxon>Vanderwaltozyma</taxon>
    </lineage>
</organism>
<accession>A7TTG1</accession>
<feature type="domain" description="RRM" evidence="6">
    <location>
        <begin position="112"/>
        <end position="189"/>
    </location>
</feature>
<dbReference type="GO" id="GO:0005686">
    <property type="term" value="C:U2 snRNP"/>
    <property type="evidence" value="ECO:0007669"/>
    <property type="project" value="EnsemblFungi"/>
</dbReference>
<name>A7TTG1_VANPO</name>
<dbReference type="InterPro" id="IPR000504">
    <property type="entry name" value="RRM_dom"/>
</dbReference>
<dbReference type="KEGG" id="vpo:Kpol_224p1"/>
<gene>
    <name evidence="7" type="ORF">Kpol_224p1</name>
</gene>
<dbReference type="Pfam" id="PF00076">
    <property type="entry name" value="RRM_1"/>
    <property type="match status" value="2"/>
</dbReference>
<dbReference type="GO" id="GO:0005730">
    <property type="term" value="C:nucleolus"/>
    <property type="evidence" value="ECO:0007669"/>
    <property type="project" value="TreeGrafter"/>
</dbReference>
<dbReference type="InterPro" id="IPR052084">
    <property type="entry name" value="SF3B4_spliceosome_assoc"/>
</dbReference>
<evidence type="ECO:0000313" key="8">
    <source>
        <dbReference type="Proteomes" id="UP000000267"/>
    </source>
</evidence>
<keyword evidence="2" id="KW-0677">Repeat</keyword>
<dbReference type="EMBL" id="DS480569">
    <property type="protein sequence ID" value="EDO14443.1"/>
    <property type="molecule type" value="Genomic_DNA"/>
</dbReference>
<keyword evidence="8" id="KW-1185">Reference proteome</keyword>
<dbReference type="GO" id="GO:0071004">
    <property type="term" value="C:U2-type prespliceosome"/>
    <property type="evidence" value="ECO:0007669"/>
    <property type="project" value="EnsemblFungi"/>
</dbReference>
<dbReference type="GO" id="GO:0003723">
    <property type="term" value="F:RNA binding"/>
    <property type="evidence" value="ECO:0007669"/>
    <property type="project" value="UniProtKB-UniRule"/>
</dbReference>
<dbReference type="GO" id="GO:0048026">
    <property type="term" value="P:positive regulation of mRNA splicing, via spliceosome"/>
    <property type="evidence" value="ECO:0007669"/>
    <property type="project" value="TreeGrafter"/>
</dbReference>
<protein>
    <recommendedName>
        <fullName evidence="6">RRM domain-containing protein</fullName>
    </recommendedName>
</protein>
<evidence type="ECO:0000256" key="5">
    <source>
        <dbReference type="PROSITE-ProRule" id="PRU00176"/>
    </source>
</evidence>
<comment type="subcellular location">
    <subcellularLocation>
        <location evidence="1">Nucleus</location>
    </subcellularLocation>
</comment>
<dbReference type="GeneID" id="5542436"/>
<dbReference type="HOGENOM" id="CLU_012062_21_2_1"/>
<evidence type="ECO:0000256" key="4">
    <source>
        <dbReference type="ARBA" id="ARBA00023242"/>
    </source>
</evidence>
<dbReference type="RefSeq" id="XP_001642301.1">
    <property type="nucleotide sequence ID" value="XM_001642251.1"/>
</dbReference>
<dbReference type="PANTHER" id="PTHR48030:SF3">
    <property type="entry name" value="SPLICING FACTOR 3B SUBUNIT 4"/>
    <property type="match status" value="1"/>
</dbReference>
<sequence length="217" mass="24512">MSGSGSGFKNPDLSVYVGNIDPSITKELLYELFVQISPIAKINYPKDKVLQTHQGYAFIDFYTEEDANYAIQAFNNNVQLNNRVLKVRKTNNNISSKSSTNLSQATSVTPYAKIFVKNLDSSVDVAYLSKLFKKFGSLARESEIFHLSNGELRCAYVYFKDYEKADEAIKSLDGQLVTNKRINIEYAFKENGDKKAKYGEDVDRLLNKEAIKNGLIK</sequence>
<keyword evidence="3 5" id="KW-0694">RNA-binding</keyword>
<dbReference type="PANTHER" id="PTHR48030">
    <property type="entry name" value="SPLICING FACTOR 3B SUBUNIT 4"/>
    <property type="match status" value="1"/>
</dbReference>
<dbReference type="SUPFAM" id="SSF54928">
    <property type="entry name" value="RNA-binding domain, RBD"/>
    <property type="match status" value="2"/>
</dbReference>
<dbReference type="STRING" id="436907.A7TTG1"/>
<dbReference type="SMART" id="SM00360">
    <property type="entry name" value="RRM"/>
    <property type="match status" value="2"/>
</dbReference>
<keyword evidence="4" id="KW-0539">Nucleus</keyword>
<dbReference type="OMA" id="VIRDMDQ"/>
<dbReference type="FunFam" id="3.30.70.330:FF:000895">
    <property type="entry name" value="Hsh49p"/>
    <property type="match status" value="1"/>
</dbReference>
<dbReference type="FunCoup" id="A7TTG1">
    <property type="interactions" value="397"/>
</dbReference>
<dbReference type="GO" id="GO:0071011">
    <property type="term" value="C:precatalytic spliceosome"/>
    <property type="evidence" value="ECO:0007669"/>
    <property type="project" value="TreeGrafter"/>
</dbReference>
<evidence type="ECO:0000256" key="2">
    <source>
        <dbReference type="ARBA" id="ARBA00022737"/>
    </source>
</evidence>
<dbReference type="AlphaFoldDB" id="A7TTG1"/>
<feature type="domain" description="RRM" evidence="6">
    <location>
        <begin position="13"/>
        <end position="92"/>
    </location>
</feature>
<evidence type="ECO:0000256" key="1">
    <source>
        <dbReference type="ARBA" id="ARBA00004123"/>
    </source>
</evidence>
<dbReference type="GO" id="GO:0000398">
    <property type="term" value="P:mRNA splicing, via spliceosome"/>
    <property type="evidence" value="ECO:0007669"/>
    <property type="project" value="EnsemblFungi"/>
</dbReference>
<evidence type="ECO:0000313" key="7">
    <source>
        <dbReference type="EMBL" id="EDO14443.1"/>
    </source>
</evidence>
<dbReference type="OrthoDB" id="10259687at2759"/>
<dbReference type="InterPro" id="IPR012677">
    <property type="entry name" value="Nucleotide-bd_a/b_plait_sf"/>
</dbReference>
<evidence type="ECO:0000259" key="6">
    <source>
        <dbReference type="PROSITE" id="PS50102"/>
    </source>
</evidence>